<protein>
    <submittedName>
        <fullName evidence="1">DUF4422 domain-containing protein</fullName>
    </submittedName>
</protein>
<evidence type="ECO:0000313" key="1">
    <source>
        <dbReference type="EMBL" id="MBC6499532.1"/>
    </source>
</evidence>
<sequence>MKILIATHKDYKMPDNSIYLPVMVGSELVDETYGFQPDNVGENISLKNPIYNELTALYWAKYNLQDEDVIGLAHYRRYLGKRRSHDLVDILSETDVYEGLRNADVLVPKARNYYVETQEQHYLNAHANQPYYLLKEVIGTTFPAYAAAFEQVAHSKTAFLFNMSIMRQADFQDYTNFLFDVLGQVEERLDWSELEGQDIRALGFMAERLLNVWLIVNNKRTKEYPVVSTEKTNWVDKGFHFLKRHFSKEGSRKVHF</sequence>
<organism evidence="1 2">
    <name type="scientific">Weissella confusa</name>
    <name type="common">Lactobacillus confusus</name>
    <dbReference type="NCBI Taxonomy" id="1583"/>
    <lineage>
        <taxon>Bacteria</taxon>
        <taxon>Bacillati</taxon>
        <taxon>Bacillota</taxon>
        <taxon>Bacilli</taxon>
        <taxon>Lactobacillales</taxon>
        <taxon>Lactobacillaceae</taxon>
        <taxon>Weissella</taxon>
    </lineage>
</organism>
<name>A0A329G6B2_WEICO</name>
<dbReference type="EMBL" id="JACSZT010000020">
    <property type="protein sequence ID" value="MBC6499532.1"/>
    <property type="molecule type" value="Genomic_DNA"/>
</dbReference>
<dbReference type="RefSeq" id="WP_112464101.1">
    <property type="nucleotide sequence ID" value="NZ_CABJBN010000002.1"/>
</dbReference>
<dbReference type="InterPro" id="IPR025536">
    <property type="entry name" value="DUF4422"/>
</dbReference>
<accession>A0A329G6B2</accession>
<dbReference type="Proteomes" id="UP000650485">
    <property type="component" value="Unassembled WGS sequence"/>
</dbReference>
<comment type="caution">
    <text evidence="1">The sequence shown here is derived from an EMBL/GenBank/DDBJ whole genome shotgun (WGS) entry which is preliminary data.</text>
</comment>
<evidence type="ECO:0000313" key="2">
    <source>
        <dbReference type="Proteomes" id="UP000650485"/>
    </source>
</evidence>
<gene>
    <name evidence="1" type="ORF">H7R52_15510</name>
</gene>
<dbReference type="Pfam" id="PF14393">
    <property type="entry name" value="DUF4422"/>
    <property type="match status" value="1"/>
</dbReference>
<dbReference type="AlphaFoldDB" id="A0A329G6B2"/>
<reference evidence="1" key="1">
    <citation type="submission" date="2020-08" db="EMBL/GenBank/DDBJ databases">
        <title>Complete genome sequence of Weissella confusa strain FS54 provides insights into metabolic potential.</title>
        <authorList>
            <person name="Fhoula I."/>
            <person name="Najjari A."/>
            <person name="Lekired A."/>
            <person name="Bessrour-Aouam N."/>
            <person name="Jaballah S."/>
            <person name="Klibi N."/>
            <person name="Ouzari H.-I."/>
        </authorList>
    </citation>
    <scope>NUCLEOTIDE SEQUENCE</scope>
    <source>
        <strain evidence="1">FS54</strain>
    </source>
</reference>
<proteinExistence type="predicted"/>